<gene>
    <name evidence="2" type="ORF">SNEC2469_LOCUS11075</name>
</gene>
<evidence type="ECO:0000313" key="3">
    <source>
        <dbReference type="Proteomes" id="UP000601435"/>
    </source>
</evidence>
<evidence type="ECO:0000313" key="2">
    <source>
        <dbReference type="EMBL" id="CAE7404120.1"/>
    </source>
</evidence>
<sequence>MAAVLFEEDRESFKRPGFRCLSVAEDVCGSLKIIRFRGVTTDFGVRTRLLDVAESTSKIALHKKEQLEASIWEFCDRSPELVDTFKKSVQRTMEMSLRSDSRIDKLLTAVVTKFSSDSGTGYGSLARGLGNSPKLRGHFKATELKELDEIAEIKPLCEITSPDESQPGPPRESTKEQWH</sequence>
<dbReference type="Proteomes" id="UP000601435">
    <property type="component" value="Unassembled WGS sequence"/>
</dbReference>
<name>A0A812QU13_9DINO</name>
<keyword evidence="3" id="KW-1185">Reference proteome</keyword>
<accession>A0A812QU13</accession>
<reference evidence="2" key="1">
    <citation type="submission" date="2021-02" db="EMBL/GenBank/DDBJ databases">
        <authorList>
            <person name="Dougan E. K."/>
            <person name="Rhodes N."/>
            <person name="Thang M."/>
            <person name="Chan C."/>
        </authorList>
    </citation>
    <scope>NUCLEOTIDE SEQUENCE</scope>
</reference>
<dbReference type="EMBL" id="CAJNJA010017596">
    <property type="protein sequence ID" value="CAE7404120.1"/>
    <property type="molecule type" value="Genomic_DNA"/>
</dbReference>
<proteinExistence type="predicted"/>
<feature type="region of interest" description="Disordered" evidence="1">
    <location>
        <begin position="156"/>
        <end position="179"/>
    </location>
</feature>
<organism evidence="2 3">
    <name type="scientific">Symbiodinium necroappetens</name>
    <dbReference type="NCBI Taxonomy" id="1628268"/>
    <lineage>
        <taxon>Eukaryota</taxon>
        <taxon>Sar</taxon>
        <taxon>Alveolata</taxon>
        <taxon>Dinophyceae</taxon>
        <taxon>Suessiales</taxon>
        <taxon>Symbiodiniaceae</taxon>
        <taxon>Symbiodinium</taxon>
    </lineage>
</organism>
<dbReference type="AlphaFoldDB" id="A0A812QU13"/>
<protein>
    <submittedName>
        <fullName evidence="2">Uncharacterized protein</fullName>
    </submittedName>
</protein>
<evidence type="ECO:0000256" key="1">
    <source>
        <dbReference type="SAM" id="MobiDB-lite"/>
    </source>
</evidence>
<comment type="caution">
    <text evidence="2">The sequence shown here is derived from an EMBL/GenBank/DDBJ whole genome shotgun (WGS) entry which is preliminary data.</text>
</comment>